<dbReference type="Pfam" id="PF01756">
    <property type="entry name" value="ACOX"/>
    <property type="match status" value="1"/>
</dbReference>
<dbReference type="InterPro" id="IPR002655">
    <property type="entry name" value="Acyl-CoA_oxidase_C"/>
</dbReference>
<sequence length="1081" mass="120403">MIVKAESPPFKNQNDAEEAIAALDNGLRLTLQELPFLAGMLSLAGDGSGKLHLQYPTDVTSREATKGLFSAKQILVDDFPHPYEVLRKAGMPPSAFKSATFLPDDFANFPGVPANGEGLCDFEKSEAPVMRVQACFIPGGLVLSIYIHHSVLDFHGISTFWESFAMNVSHVARTHGSGDLDPVPLSIADYQSSLRAKLDERVSYKGADRPTADCYCDGTFQYKKTLPEDTVCTQRLFVVPADDIRKYRERLRAYFEPSSPPTLCNVLAALVWTHVTRARAARLKEHGYTETNCGIATDLRRRWQPPVGADYTGNCALFSKSTIKISDLTAEECVTDQTILRVIKKIKDTITSVNNDWIDRHFAFFKGLDEIKDTECALALKFGSDCYITSWLNFGADYRWGIPGTDLGENSLGGRPEFIRRAYGPGDGGMIFLPRRRHVANNAEAPFEILVRLTEEDMDRVLNEAGGLCKWSENVTRIIDVAVVGYLDKPNASTEAESSLSNGAYPLTTVREQASEEQQAYWLPKILNYDIIGCYAQTELGHGSNVRGLETTATWDPKTKEFEIHSPFLTASKWWNGSMGRTATHAIVVAQLILPTEDPRRGFTSHGPQTFLLQIRDAETHQPLPGIAVGDIGPKYGYASMDNGYMLFDHHRVPKSAMLSRYAEVSDEVGSFTRRGHPAVVYGSLTFVRGQIIMHARLVLARAVTVAVRYCSIRRQFSDRDTKSHDAPEMKVLDYPTVQIRILPLLATTFALHYTGEYFHDLYHKSRSTIEKGDFGPLAELHSASSGLKSLCTTLAADGIETCRRAMGGHGFGGGSGLIGLNSDYLSKPTVEGDNWMITQQVAAYLIKKMQHCIDKTDDTPKDPTDQLFKHYLQNKDHRIPESYYNTASGEVDDASIVSVFQWRAAALSYTAYQQRIEQKKPWTKMMIQLHALSRAYSEQILITNFHNALTSIRSDLASPTPAVLRTCFRLYALYTMEQSASSFLLSTSIPASCLSTLPDSILETMAQLRPHAVKLVDAWSIPDFLLDSALGRYDGKVYEELFDMAHRRNPLNKVTFNPDYRSEEIVLGSGDEGKHILAKL</sequence>
<gene>
    <name evidence="16" type="ORF">E8E13_007507</name>
</gene>
<keyword evidence="8" id="KW-0274">FAD</keyword>
<dbReference type="InterPro" id="IPR055060">
    <property type="entry name" value="ACOX_C_alpha1"/>
</dbReference>
<evidence type="ECO:0000256" key="5">
    <source>
        <dbReference type="ARBA" id="ARBA00006288"/>
    </source>
</evidence>
<dbReference type="InterPro" id="IPR006091">
    <property type="entry name" value="Acyl-CoA_Oxase/DH_mid-dom"/>
</dbReference>
<dbReference type="GO" id="GO:0055088">
    <property type="term" value="P:lipid homeostasis"/>
    <property type="evidence" value="ECO:0007669"/>
    <property type="project" value="TreeGrafter"/>
</dbReference>
<evidence type="ECO:0000256" key="6">
    <source>
        <dbReference type="ARBA" id="ARBA00012870"/>
    </source>
</evidence>
<dbReference type="EMBL" id="SWKU01000004">
    <property type="protein sequence ID" value="KAF3007585.1"/>
    <property type="molecule type" value="Genomic_DNA"/>
</dbReference>
<evidence type="ECO:0000259" key="15">
    <source>
        <dbReference type="Pfam" id="PF22924"/>
    </source>
</evidence>
<dbReference type="PANTHER" id="PTHR10909:SF250">
    <property type="entry name" value="PEROXISOMAL ACYL-COENZYME A OXIDASE 1"/>
    <property type="match status" value="1"/>
</dbReference>
<comment type="catalytic activity">
    <reaction evidence="1">
        <text>a 2,3-saturated acyl-CoA + O2 = a (2E)-enoyl-CoA + H2O2</text>
        <dbReference type="Rhea" id="RHEA:38959"/>
        <dbReference type="ChEBI" id="CHEBI:15379"/>
        <dbReference type="ChEBI" id="CHEBI:16240"/>
        <dbReference type="ChEBI" id="CHEBI:58856"/>
        <dbReference type="ChEBI" id="CHEBI:65111"/>
        <dbReference type="EC" id="1.3.3.6"/>
    </reaction>
</comment>
<evidence type="ECO:0000259" key="14">
    <source>
        <dbReference type="Pfam" id="PF02770"/>
    </source>
</evidence>
<evidence type="ECO:0000256" key="3">
    <source>
        <dbReference type="ARBA" id="ARBA00004275"/>
    </source>
</evidence>
<organism evidence="16 17">
    <name type="scientific">Curvularia kusanoi</name>
    <name type="common">Cochliobolus kusanoi</name>
    <dbReference type="NCBI Taxonomy" id="90978"/>
    <lineage>
        <taxon>Eukaryota</taxon>
        <taxon>Fungi</taxon>
        <taxon>Dikarya</taxon>
        <taxon>Ascomycota</taxon>
        <taxon>Pezizomycotina</taxon>
        <taxon>Dothideomycetes</taxon>
        <taxon>Pleosporomycetidae</taxon>
        <taxon>Pleosporales</taxon>
        <taxon>Pleosporineae</taxon>
        <taxon>Pleosporaceae</taxon>
        <taxon>Curvularia</taxon>
    </lineage>
</organism>
<dbReference type="Gene3D" id="1.20.140.10">
    <property type="entry name" value="Butyryl-CoA Dehydrogenase, subunit A, domain 3"/>
    <property type="match status" value="2"/>
</dbReference>
<dbReference type="SUPFAM" id="SSF47203">
    <property type="entry name" value="Acyl-CoA dehydrogenase C-terminal domain-like"/>
    <property type="match status" value="2"/>
</dbReference>
<dbReference type="InterPro" id="IPR023213">
    <property type="entry name" value="CAT-like_dom_sf"/>
</dbReference>
<feature type="domain" description="Acyl-CoA oxidase/dehydrogenase middle" evidence="14">
    <location>
        <begin position="534"/>
        <end position="649"/>
    </location>
</feature>
<comment type="caution">
    <text evidence="16">The sequence shown here is derived from an EMBL/GenBank/DDBJ whole genome shotgun (WGS) entry which is preliminary data.</text>
</comment>
<evidence type="ECO:0000256" key="2">
    <source>
        <dbReference type="ARBA" id="ARBA00001974"/>
    </source>
</evidence>
<feature type="domain" description="Acyl-CoA oxidase C-alpha1" evidence="15">
    <location>
        <begin position="682"/>
        <end position="847"/>
    </location>
</feature>
<comment type="similarity">
    <text evidence="5">Belongs to the acyl-CoA oxidase family.</text>
</comment>
<dbReference type="InterPro" id="IPR009100">
    <property type="entry name" value="AcylCoA_DH/oxidase_NM_dom_sf"/>
</dbReference>
<comment type="subcellular location">
    <subcellularLocation>
        <location evidence="3">Peroxisome</location>
    </subcellularLocation>
</comment>
<evidence type="ECO:0000256" key="8">
    <source>
        <dbReference type="ARBA" id="ARBA00022827"/>
    </source>
</evidence>
<dbReference type="GO" id="GO:0071949">
    <property type="term" value="F:FAD binding"/>
    <property type="evidence" value="ECO:0007669"/>
    <property type="project" value="InterPro"/>
</dbReference>
<dbReference type="OrthoDB" id="538336at2759"/>
<dbReference type="FunFam" id="1.20.140.10:FF:000007">
    <property type="entry name" value="Acyl-coenzyme A oxidase"/>
    <property type="match status" value="1"/>
</dbReference>
<dbReference type="SUPFAM" id="SSF56645">
    <property type="entry name" value="Acyl-CoA dehydrogenase NM domain-like"/>
    <property type="match status" value="1"/>
</dbReference>
<evidence type="ECO:0000256" key="9">
    <source>
        <dbReference type="ARBA" id="ARBA00022832"/>
    </source>
</evidence>
<evidence type="ECO:0000259" key="13">
    <source>
        <dbReference type="Pfam" id="PF01756"/>
    </source>
</evidence>
<keyword evidence="7" id="KW-0285">Flavoprotein</keyword>
<evidence type="ECO:0000313" key="16">
    <source>
        <dbReference type="EMBL" id="KAF3007585.1"/>
    </source>
</evidence>
<dbReference type="PANTHER" id="PTHR10909">
    <property type="entry name" value="ELECTRON TRANSPORT OXIDOREDUCTASE"/>
    <property type="match status" value="1"/>
</dbReference>
<dbReference type="InterPro" id="IPR046373">
    <property type="entry name" value="Acyl-CoA_Oxase/DH_mid-dom_sf"/>
</dbReference>
<dbReference type="InterPro" id="IPR012258">
    <property type="entry name" value="Acyl-CoA_oxidase"/>
</dbReference>
<dbReference type="Gene3D" id="2.40.110.10">
    <property type="entry name" value="Butyryl-CoA Dehydrogenase, subunit A, domain 2"/>
    <property type="match status" value="1"/>
</dbReference>
<dbReference type="AlphaFoldDB" id="A0A9P4WE32"/>
<accession>A0A9P4WE32</accession>
<proteinExistence type="inferred from homology"/>
<reference evidence="16" key="1">
    <citation type="submission" date="2019-04" db="EMBL/GenBank/DDBJ databases">
        <title>Sequencing of skin fungus with MAO and IRED activity.</title>
        <authorList>
            <person name="Marsaioli A.J."/>
            <person name="Bonatto J.M.C."/>
            <person name="Reis Junior O."/>
        </authorList>
    </citation>
    <scope>NUCLEOTIDE SEQUENCE</scope>
    <source>
        <strain evidence="16">30M1</strain>
    </source>
</reference>
<dbReference type="InterPro" id="IPR036250">
    <property type="entry name" value="AcylCo_DH-like_C"/>
</dbReference>
<keyword evidence="11" id="KW-0443">Lipid metabolism</keyword>
<evidence type="ECO:0000256" key="7">
    <source>
        <dbReference type="ARBA" id="ARBA00022630"/>
    </source>
</evidence>
<keyword evidence="10" id="KW-0560">Oxidoreductase</keyword>
<evidence type="ECO:0000256" key="1">
    <source>
        <dbReference type="ARBA" id="ARBA00001201"/>
    </source>
</evidence>
<dbReference type="Pfam" id="PF02458">
    <property type="entry name" value="Transferase"/>
    <property type="match status" value="1"/>
</dbReference>
<evidence type="ECO:0000256" key="11">
    <source>
        <dbReference type="ARBA" id="ARBA00023098"/>
    </source>
</evidence>
<dbReference type="Pfam" id="PF02770">
    <property type="entry name" value="Acyl-CoA_dh_M"/>
    <property type="match status" value="1"/>
</dbReference>
<dbReference type="GO" id="GO:0005777">
    <property type="term" value="C:peroxisome"/>
    <property type="evidence" value="ECO:0007669"/>
    <property type="project" value="UniProtKB-SubCell"/>
</dbReference>
<name>A0A9P4WE32_CURKU</name>
<dbReference type="GO" id="GO:0003997">
    <property type="term" value="F:acyl-CoA oxidase activity"/>
    <property type="evidence" value="ECO:0007669"/>
    <property type="project" value="UniProtKB-EC"/>
</dbReference>
<dbReference type="Pfam" id="PF22924">
    <property type="entry name" value="ACOX_C_alpha1"/>
    <property type="match status" value="1"/>
</dbReference>
<evidence type="ECO:0000256" key="10">
    <source>
        <dbReference type="ARBA" id="ARBA00023002"/>
    </source>
</evidence>
<dbReference type="GO" id="GO:0005504">
    <property type="term" value="F:fatty acid binding"/>
    <property type="evidence" value="ECO:0007669"/>
    <property type="project" value="TreeGrafter"/>
</dbReference>
<dbReference type="Gene3D" id="3.30.559.10">
    <property type="entry name" value="Chloramphenicol acetyltransferase-like domain"/>
    <property type="match status" value="2"/>
</dbReference>
<keyword evidence="12" id="KW-0576">Peroxisome</keyword>
<comment type="cofactor">
    <cofactor evidence="2">
        <name>FAD</name>
        <dbReference type="ChEBI" id="CHEBI:57692"/>
    </cofactor>
</comment>
<dbReference type="FunFam" id="2.40.110.10:FF:000003">
    <property type="entry name" value="Acyl-coenzyme A oxidase"/>
    <property type="match status" value="1"/>
</dbReference>
<evidence type="ECO:0000256" key="4">
    <source>
        <dbReference type="ARBA" id="ARBA00004846"/>
    </source>
</evidence>
<comment type="pathway">
    <text evidence="4">Lipid metabolism; peroxisomal fatty acid beta-oxidation.</text>
</comment>
<keyword evidence="17" id="KW-1185">Reference proteome</keyword>
<evidence type="ECO:0000256" key="12">
    <source>
        <dbReference type="ARBA" id="ARBA00023140"/>
    </source>
</evidence>
<dbReference type="Proteomes" id="UP000801428">
    <property type="component" value="Unassembled WGS sequence"/>
</dbReference>
<dbReference type="EC" id="1.3.3.6" evidence="6"/>
<protein>
    <recommendedName>
        <fullName evidence="6">acyl-CoA oxidase</fullName>
        <ecNumber evidence="6">1.3.3.6</ecNumber>
    </recommendedName>
</protein>
<evidence type="ECO:0000313" key="17">
    <source>
        <dbReference type="Proteomes" id="UP000801428"/>
    </source>
</evidence>
<feature type="domain" description="Acyl-CoA oxidase C-terminal" evidence="13">
    <location>
        <begin position="895"/>
        <end position="1062"/>
    </location>
</feature>
<keyword evidence="9" id="KW-0276">Fatty acid metabolism</keyword>
<dbReference type="FunFam" id="1.20.140.10:FF:000015">
    <property type="entry name" value="Acyl-coenzyme A oxidase"/>
    <property type="match status" value="1"/>
</dbReference>
<dbReference type="GO" id="GO:0033540">
    <property type="term" value="P:fatty acid beta-oxidation using acyl-CoA oxidase"/>
    <property type="evidence" value="ECO:0007669"/>
    <property type="project" value="TreeGrafter"/>
</dbReference>